<evidence type="ECO:0000256" key="3">
    <source>
        <dbReference type="ARBA" id="ARBA00022741"/>
    </source>
</evidence>
<evidence type="ECO:0000256" key="2">
    <source>
        <dbReference type="ARBA" id="ARBA00022679"/>
    </source>
</evidence>
<dbReference type="InterPro" id="IPR000719">
    <property type="entry name" value="Prot_kinase_dom"/>
</dbReference>
<keyword evidence="1" id="KW-0723">Serine/threonine-protein kinase</keyword>
<dbReference type="SMART" id="SM00220">
    <property type="entry name" value="S_TKc"/>
    <property type="match status" value="1"/>
</dbReference>
<evidence type="ECO:0000313" key="9">
    <source>
        <dbReference type="WBParaSite" id="Gr19_v10_g9503.t1"/>
    </source>
</evidence>
<sequence>MKCARKRSLAKKEVENQHNNLQTTFSAFEKKAHGEQHNLEANSEQRHHRNQHPYLAIKGEGAIASTLPAHRPPIQNDKDGHLIYATRDRIDDKFEIVKTLGEGTFGKVVQAARLEINVLKKLKDKDPDGRNLVIQLLDSFDYYGHMCLVFELLGLSVFDFMKMNNYQPYPMDQARYIAYQLTHAVKFLNDNKLTHTDLKPENILFVSSENEVAHNGDEIKRKKQLRVVKPESVRWRCSKRIATVSILR</sequence>
<organism evidence="8 9">
    <name type="scientific">Globodera rostochiensis</name>
    <name type="common">Golden nematode worm</name>
    <name type="synonym">Heterodera rostochiensis</name>
    <dbReference type="NCBI Taxonomy" id="31243"/>
    <lineage>
        <taxon>Eukaryota</taxon>
        <taxon>Metazoa</taxon>
        <taxon>Ecdysozoa</taxon>
        <taxon>Nematoda</taxon>
        <taxon>Chromadorea</taxon>
        <taxon>Rhabditida</taxon>
        <taxon>Tylenchina</taxon>
        <taxon>Tylenchomorpha</taxon>
        <taxon>Tylenchoidea</taxon>
        <taxon>Heteroderidae</taxon>
        <taxon>Heteroderinae</taxon>
        <taxon>Globodera</taxon>
    </lineage>
</organism>
<dbReference type="Gene3D" id="3.30.200.20">
    <property type="entry name" value="Phosphorylase Kinase, domain 1"/>
    <property type="match status" value="2"/>
</dbReference>
<keyword evidence="2" id="KW-0808">Transferase</keyword>
<dbReference type="Pfam" id="PF00069">
    <property type="entry name" value="Pkinase"/>
    <property type="match status" value="1"/>
</dbReference>
<dbReference type="PROSITE" id="PS50011">
    <property type="entry name" value="PROTEIN_KINASE_DOM"/>
    <property type="match status" value="1"/>
</dbReference>
<reference evidence="9" key="1">
    <citation type="submission" date="2022-11" db="UniProtKB">
        <authorList>
            <consortium name="WormBaseParasite"/>
        </authorList>
    </citation>
    <scope>IDENTIFICATION</scope>
</reference>
<dbReference type="SUPFAM" id="SSF56112">
    <property type="entry name" value="Protein kinase-like (PK-like)"/>
    <property type="match status" value="1"/>
</dbReference>
<evidence type="ECO:0000259" key="7">
    <source>
        <dbReference type="PROSITE" id="PS50011"/>
    </source>
</evidence>
<dbReference type="InterPro" id="IPR008271">
    <property type="entry name" value="Ser/Thr_kinase_AS"/>
</dbReference>
<dbReference type="AlphaFoldDB" id="A0A914IFX0"/>
<keyword evidence="4" id="KW-0418">Kinase</keyword>
<keyword evidence="8" id="KW-1185">Reference proteome</keyword>
<dbReference type="Gene3D" id="1.10.510.10">
    <property type="entry name" value="Transferase(Phosphotransferase) domain 1"/>
    <property type="match status" value="1"/>
</dbReference>
<feature type="domain" description="Protein kinase" evidence="7">
    <location>
        <begin position="52"/>
        <end position="248"/>
    </location>
</feature>
<dbReference type="GO" id="GO:0004674">
    <property type="term" value="F:protein serine/threonine kinase activity"/>
    <property type="evidence" value="ECO:0007669"/>
    <property type="project" value="UniProtKB-KW"/>
</dbReference>
<evidence type="ECO:0000256" key="5">
    <source>
        <dbReference type="ARBA" id="ARBA00022840"/>
    </source>
</evidence>
<keyword evidence="3" id="KW-0547">Nucleotide-binding</keyword>
<dbReference type="Proteomes" id="UP000887572">
    <property type="component" value="Unplaced"/>
</dbReference>
<dbReference type="PANTHER" id="PTHR45646:SF11">
    <property type="entry name" value="SERINE_THREONINE-PROTEIN KINASE DOA"/>
    <property type="match status" value="1"/>
</dbReference>
<evidence type="ECO:0000256" key="1">
    <source>
        <dbReference type="ARBA" id="ARBA00022527"/>
    </source>
</evidence>
<comment type="similarity">
    <text evidence="6">Belongs to the protein kinase superfamily. CMGC Ser/Thr protein kinase family. Lammer subfamily.</text>
</comment>
<dbReference type="PROSITE" id="PS00108">
    <property type="entry name" value="PROTEIN_KINASE_ST"/>
    <property type="match status" value="1"/>
</dbReference>
<dbReference type="WBParaSite" id="Gr19_v10_g9503.t1">
    <property type="protein sequence ID" value="Gr19_v10_g9503.t1"/>
    <property type="gene ID" value="Gr19_v10_g9503"/>
</dbReference>
<protein>
    <submittedName>
        <fullName evidence="9">Protein kinase domain-containing protein</fullName>
    </submittedName>
</protein>
<dbReference type="GO" id="GO:0005524">
    <property type="term" value="F:ATP binding"/>
    <property type="evidence" value="ECO:0007669"/>
    <property type="project" value="UniProtKB-KW"/>
</dbReference>
<proteinExistence type="inferred from homology"/>
<evidence type="ECO:0000256" key="4">
    <source>
        <dbReference type="ARBA" id="ARBA00022777"/>
    </source>
</evidence>
<name>A0A914IFX0_GLORO</name>
<evidence type="ECO:0000313" key="8">
    <source>
        <dbReference type="Proteomes" id="UP000887572"/>
    </source>
</evidence>
<dbReference type="GO" id="GO:0043484">
    <property type="term" value="P:regulation of RNA splicing"/>
    <property type="evidence" value="ECO:0007669"/>
    <property type="project" value="TreeGrafter"/>
</dbReference>
<dbReference type="InterPro" id="IPR011009">
    <property type="entry name" value="Kinase-like_dom_sf"/>
</dbReference>
<keyword evidence="5" id="KW-0067">ATP-binding</keyword>
<accession>A0A914IFX0</accession>
<dbReference type="InterPro" id="IPR051175">
    <property type="entry name" value="CLK_kinases"/>
</dbReference>
<dbReference type="GO" id="GO:0005634">
    <property type="term" value="C:nucleus"/>
    <property type="evidence" value="ECO:0007669"/>
    <property type="project" value="TreeGrafter"/>
</dbReference>
<dbReference type="PANTHER" id="PTHR45646">
    <property type="entry name" value="SERINE/THREONINE-PROTEIN KINASE DOA-RELATED"/>
    <property type="match status" value="1"/>
</dbReference>
<evidence type="ECO:0000256" key="6">
    <source>
        <dbReference type="ARBA" id="ARBA00037966"/>
    </source>
</evidence>